<gene>
    <name evidence="2" type="ORF">EJD97_010645</name>
</gene>
<evidence type="ECO:0008006" key="3">
    <source>
        <dbReference type="Google" id="ProtNLM"/>
    </source>
</evidence>
<name>A0A6N2CCD3_SOLCI</name>
<proteinExistence type="predicted"/>
<evidence type="ECO:0000256" key="1">
    <source>
        <dbReference type="SAM" id="MobiDB-lite"/>
    </source>
</evidence>
<organism evidence="2">
    <name type="scientific">Solanum chilense</name>
    <name type="common">Tomato</name>
    <name type="synonym">Lycopersicon chilense</name>
    <dbReference type="NCBI Taxonomy" id="4083"/>
    <lineage>
        <taxon>Eukaryota</taxon>
        <taxon>Viridiplantae</taxon>
        <taxon>Streptophyta</taxon>
        <taxon>Embryophyta</taxon>
        <taxon>Tracheophyta</taxon>
        <taxon>Spermatophyta</taxon>
        <taxon>Magnoliopsida</taxon>
        <taxon>eudicotyledons</taxon>
        <taxon>Gunneridae</taxon>
        <taxon>Pentapetalae</taxon>
        <taxon>asterids</taxon>
        <taxon>lamiids</taxon>
        <taxon>Solanales</taxon>
        <taxon>Solanaceae</taxon>
        <taxon>Solanoideae</taxon>
        <taxon>Solaneae</taxon>
        <taxon>Solanum</taxon>
        <taxon>Solanum subgen. Lycopersicon</taxon>
    </lineage>
</organism>
<feature type="region of interest" description="Disordered" evidence="1">
    <location>
        <begin position="1"/>
        <end position="39"/>
    </location>
</feature>
<reference evidence="2" key="1">
    <citation type="submission" date="2019-05" db="EMBL/GenBank/DDBJ databases">
        <title>The de novo reference genome and transcriptome assemblies of the wild tomato species Solanum chilense.</title>
        <authorList>
            <person name="Stam R."/>
            <person name="Nosenko T."/>
            <person name="Hoerger A.C."/>
            <person name="Stephan W."/>
            <person name="Seidel M.A."/>
            <person name="Kuhn J.M.M."/>
            <person name="Haberer G."/>
            <person name="Tellier A."/>
        </authorList>
    </citation>
    <scope>NUCLEOTIDE SEQUENCE</scope>
    <source>
        <tissue evidence="2">Mature leaves</tissue>
    </source>
</reference>
<evidence type="ECO:0000313" key="2">
    <source>
        <dbReference type="EMBL" id="TMX04216.1"/>
    </source>
</evidence>
<accession>A0A6N2CCD3</accession>
<protein>
    <recommendedName>
        <fullName evidence="3">CCHC-type domain-containing protein</fullName>
    </recommendedName>
</protein>
<comment type="caution">
    <text evidence="2">The sequence shown here is derived from an EMBL/GenBank/DDBJ whole genome shotgun (WGS) entry which is preliminary data.</text>
</comment>
<dbReference type="EMBL" id="RXGB01000271">
    <property type="protein sequence ID" value="TMX04216.1"/>
    <property type="molecule type" value="Genomic_DNA"/>
</dbReference>
<sequence>MEEERVNYEIPPQVEKVEKVPRDGQGVQRSQGDPIPNLEGDIEVPEISNREIREVFIAKARAATIQSKLNMISRVLESTKTSSYRDFVRMDPPIFLGSKVNEDPQEFLDEVYKLLRSCFSCDKKGNKVRDCPMSSFRGREGKQVAPSVPKDDASKKRYFYALRLDWRKRMRRRVMSMILCFIDFYVFVLDEIYVRGVKLIEYSIRLGNAREIIPNDHPRVLEEGPKPVCKAVQGRPQTTEQSMARRPFDAPSMGFVDGDLEWGKEDRLCKSLNPSTVASMDRQ</sequence>
<dbReference type="AlphaFoldDB" id="A0A6N2CCD3"/>